<evidence type="ECO:0000313" key="2">
    <source>
        <dbReference type="EMBL" id="KAK5877260.1"/>
    </source>
</evidence>
<organism evidence="2 3">
    <name type="scientific">Champsocephalus esox</name>
    <name type="common">pike icefish</name>
    <dbReference type="NCBI Taxonomy" id="159716"/>
    <lineage>
        <taxon>Eukaryota</taxon>
        <taxon>Metazoa</taxon>
        <taxon>Chordata</taxon>
        <taxon>Craniata</taxon>
        <taxon>Vertebrata</taxon>
        <taxon>Euteleostomi</taxon>
        <taxon>Actinopterygii</taxon>
        <taxon>Neopterygii</taxon>
        <taxon>Teleostei</taxon>
        <taxon>Neoteleostei</taxon>
        <taxon>Acanthomorphata</taxon>
        <taxon>Eupercaria</taxon>
        <taxon>Perciformes</taxon>
        <taxon>Notothenioidei</taxon>
        <taxon>Channichthyidae</taxon>
        <taxon>Champsocephalus</taxon>
    </lineage>
</organism>
<protein>
    <submittedName>
        <fullName evidence="2">Uncharacterized protein</fullName>
    </submittedName>
</protein>
<feature type="region of interest" description="Disordered" evidence="1">
    <location>
        <begin position="50"/>
        <end position="69"/>
    </location>
</feature>
<dbReference type="AlphaFoldDB" id="A0AAN8B376"/>
<accession>A0AAN8B376</accession>
<gene>
    <name evidence="2" type="ORF">CesoFtcFv8_024784</name>
</gene>
<evidence type="ECO:0000256" key="1">
    <source>
        <dbReference type="SAM" id="MobiDB-lite"/>
    </source>
</evidence>
<reference evidence="2 3" key="1">
    <citation type="journal article" date="2023" name="Mol. Biol. Evol.">
        <title>Genomics of Secondarily Temperate Adaptation in the Only Non-Antarctic Icefish.</title>
        <authorList>
            <person name="Rivera-Colon A.G."/>
            <person name="Rayamajhi N."/>
            <person name="Minhas B.F."/>
            <person name="Madrigal G."/>
            <person name="Bilyk K.T."/>
            <person name="Yoon V."/>
            <person name="Hune M."/>
            <person name="Gregory S."/>
            <person name="Cheng C.H.C."/>
            <person name="Catchen J.M."/>
        </authorList>
    </citation>
    <scope>NUCLEOTIDE SEQUENCE [LARGE SCALE GENOMIC DNA]</scope>
    <source>
        <strain evidence="2">JC2023a</strain>
    </source>
</reference>
<sequence>MSASVIDSKPQPCGFGCPRTSEWPDLRYFGTNMWSHFHPMRVHLRAAYRPDTPHCSTQTPNLSPEDAHP</sequence>
<name>A0AAN8B376_9TELE</name>
<dbReference type="Proteomes" id="UP001335648">
    <property type="component" value="Unassembled WGS sequence"/>
</dbReference>
<evidence type="ECO:0000313" key="3">
    <source>
        <dbReference type="Proteomes" id="UP001335648"/>
    </source>
</evidence>
<comment type="caution">
    <text evidence="2">The sequence shown here is derived from an EMBL/GenBank/DDBJ whole genome shotgun (WGS) entry which is preliminary data.</text>
</comment>
<keyword evidence="3" id="KW-1185">Reference proteome</keyword>
<proteinExistence type="predicted"/>
<dbReference type="EMBL" id="JAULUE010002066">
    <property type="protein sequence ID" value="KAK5877260.1"/>
    <property type="molecule type" value="Genomic_DNA"/>
</dbReference>